<keyword evidence="1" id="KW-0732">Signal</keyword>
<comment type="caution">
    <text evidence="2">The sequence shown here is derived from an EMBL/GenBank/DDBJ whole genome shotgun (WGS) entry which is preliminary data.</text>
</comment>
<proteinExistence type="predicted"/>
<evidence type="ECO:0000313" key="3">
    <source>
        <dbReference type="Proteomes" id="UP001193501"/>
    </source>
</evidence>
<name>A0AAE4Y8Q9_9RHOB</name>
<evidence type="ECO:0000256" key="1">
    <source>
        <dbReference type="SAM" id="SignalP"/>
    </source>
</evidence>
<dbReference type="AlphaFoldDB" id="A0AAE4Y8Q9"/>
<gene>
    <name evidence="2" type="ORF">GV832_06910</name>
</gene>
<dbReference type="EMBL" id="JAABNR010000005">
    <property type="protein sequence ID" value="NBZ87309.1"/>
    <property type="molecule type" value="Genomic_DNA"/>
</dbReference>
<organism evidence="2 3">
    <name type="scientific">Stagnihabitans tardus</name>
    <dbReference type="NCBI Taxonomy" id="2699202"/>
    <lineage>
        <taxon>Bacteria</taxon>
        <taxon>Pseudomonadati</taxon>
        <taxon>Pseudomonadota</taxon>
        <taxon>Alphaproteobacteria</taxon>
        <taxon>Rhodobacterales</taxon>
        <taxon>Paracoccaceae</taxon>
        <taxon>Stagnihabitans</taxon>
    </lineage>
</organism>
<protein>
    <submittedName>
        <fullName evidence="2">Uncharacterized protein</fullName>
    </submittedName>
</protein>
<sequence length="162" mass="17311">MRKSLIFLALTGLLASLGVAGPVAPTLVISATVEGLDPAEIERRVQDLACSGCYVPLHPAEAWSEVDRVILVLDAWEDLEGASNLPADLFAVLPAKERRGVRAVQVNLGPEAAGHEILFYLFLPPLGMDRTEVAACVAKTFIELETSDWEALSLADRSLCGG</sequence>
<dbReference type="Proteomes" id="UP001193501">
    <property type="component" value="Unassembled WGS sequence"/>
</dbReference>
<reference evidence="2" key="1">
    <citation type="submission" date="2020-01" db="EMBL/GenBank/DDBJ databases">
        <authorList>
            <person name="Chen W.-M."/>
        </authorList>
    </citation>
    <scope>NUCLEOTIDE SEQUENCE</scope>
    <source>
        <strain evidence="2">CYK-10</strain>
    </source>
</reference>
<accession>A0AAE4Y8Q9</accession>
<feature type="signal peptide" evidence="1">
    <location>
        <begin position="1"/>
        <end position="20"/>
    </location>
</feature>
<keyword evidence="3" id="KW-1185">Reference proteome</keyword>
<dbReference type="RefSeq" id="WP_168774116.1">
    <property type="nucleotide sequence ID" value="NZ_JAABNR010000005.1"/>
</dbReference>
<evidence type="ECO:0000313" key="2">
    <source>
        <dbReference type="EMBL" id="NBZ87309.1"/>
    </source>
</evidence>
<feature type="chain" id="PRO_5042172717" evidence="1">
    <location>
        <begin position="21"/>
        <end position="162"/>
    </location>
</feature>